<dbReference type="STRING" id="1301098.PKB_3480"/>
<keyword evidence="2" id="KW-0378">Hydrolase</keyword>
<dbReference type="PANTHER" id="PTHR21660:SF1">
    <property type="entry name" value="ACYL-COENZYME A THIOESTERASE 13"/>
    <property type="match status" value="1"/>
</dbReference>
<dbReference type="SUPFAM" id="SSF54637">
    <property type="entry name" value="Thioesterase/thiol ester dehydrase-isomerase"/>
    <property type="match status" value="1"/>
</dbReference>
<comment type="similarity">
    <text evidence="1">Belongs to the thioesterase PaaI family.</text>
</comment>
<dbReference type="Gene3D" id="3.10.129.10">
    <property type="entry name" value="Hotdog Thioesterase"/>
    <property type="match status" value="1"/>
</dbReference>
<keyword evidence="5" id="KW-1185">Reference proteome</keyword>
<proteinExistence type="inferred from homology"/>
<dbReference type="eggNOG" id="COG2050">
    <property type="taxonomic scope" value="Bacteria"/>
</dbReference>
<dbReference type="AlphaFoldDB" id="A0A024HK53"/>
<feature type="domain" description="Thioesterase" evidence="3">
    <location>
        <begin position="55"/>
        <end position="131"/>
    </location>
</feature>
<evidence type="ECO:0000313" key="4">
    <source>
        <dbReference type="EMBL" id="CDF84823.1"/>
    </source>
</evidence>
<name>A0A024HK53_PSEKB</name>
<dbReference type="Pfam" id="PF03061">
    <property type="entry name" value="4HBT"/>
    <property type="match status" value="1"/>
</dbReference>
<dbReference type="InterPro" id="IPR039298">
    <property type="entry name" value="ACOT13"/>
</dbReference>
<reference evidence="4 5" key="1">
    <citation type="submission" date="2013-03" db="EMBL/GenBank/DDBJ databases">
        <authorList>
            <person name="Linke B."/>
        </authorList>
    </citation>
    <scope>NUCLEOTIDE SEQUENCE [LARGE SCALE GENOMIC DNA]</scope>
    <source>
        <strain evidence="4 5">B13</strain>
    </source>
</reference>
<dbReference type="HOGENOM" id="CLU_089876_3_2_6"/>
<evidence type="ECO:0000259" key="3">
    <source>
        <dbReference type="Pfam" id="PF03061"/>
    </source>
</evidence>
<dbReference type="GO" id="GO:0047617">
    <property type="term" value="F:fatty acyl-CoA hydrolase activity"/>
    <property type="evidence" value="ECO:0007669"/>
    <property type="project" value="InterPro"/>
</dbReference>
<dbReference type="KEGG" id="pkc:PKB_3480"/>
<dbReference type="RefSeq" id="WP_052355314.1">
    <property type="nucleotide sequence ID" value="NZ_HG322950.1"/>
</dbReference>
<dbReference type="EMBL" id="HG322950">
    <property type="protein sequence ID" value="CDF84823.1"/>
    <property type="molecule type" value="Genomic_DNA"/>
</dbReference>
<dbReference type="InterPro" id="IPR003736">
    <property type="entry name" value="PAAI_dom"/>
</dbReference>
<evidence type="ECO:0000256" key="2">
    <source>
        <dbReference type="ARBA" id="ARBA00022801"/>
    </source>
</evidence>
<dbReference type="CDD" id="cd03443">
    <property type="entry name" value="PaaI_thioesterase"/>
    <property type="match status" value="1"/>
</dbReference>
<gene>
    <name evidence="4" type="ORF">PKB_3480</name>
</gene>
<dbReference type="PATRIC" id="fig|1301098.3.peg.3497"/>
<organism evidence="4 5">
    <name type="scientific">Pseudomonas knackmussii (strain DSM 6978 / CCUG 54928 / LMG 23759 / B13)</name>
    <dbReference type="NCBI Taxonomy" id="1301098"/>
    <lineage>
        <taxon>Bacteria</taxon>
        <taxon>Pseudomonadati</taxon>
        <taxon>Pseudomonadota</taxon>
        <taxon>Gammaproteobacteria</taxon>
        <taxon>Pseudomonadales</taxon>
        <taxon>Pseudomonadaceae</taxon>
        <taxon>Pseudomonas</taxon>
    </lineage>
</organism>
<evidence type="ECO:0000256" key="1">
    <source>
        <dbReference type="ARBA" id="ARBA00008324"/>
    </source>
</evidence>
<accession>A0A024HK53</accession>
<dbReference type="InterPro" id="IPR029069">
    <property type="entry name" value="HotDog_dom_sf"/>
</dbReference>
<dbReference type="InterPro" id="IPR006683">
    <property type="entry name" value="Thioestr_dom"/>
</dbReference>
<dbReference type="OrthoDB" id="3477511at2"/>
<reference evidence="4 5" key="2">
    <citation type="submission" date="2014-05" db="EMBL/GenBank/DDBJ databases">
        <title>Genome sequence of the 3-chlorobenzoate degrading bacterium Pseudomonas knackmussii B13 shows multiple evidence for horizontal gene transfer.</title>
        <authorList>
            <person name="Miyazaki R."/>
            <person name="Bertelli C."/>
            <person name="Falquet L."/>
            <person name="Robinson-Rechavi M."/>
            <person name="Gharib W."/>
            <person name="Roy S."/>
            <person name="Van der Meer J.R."/>
        </authorList>
    </citation>
    <scope>NUCLEOTIDE SEQUENCE [LARGE SCALE GENOMIC DNA]</scope>
    <source>
        <strain evidence="4 5">B13</strain>
    </source>
</reference>
<sequence length="150" mass="16321">MPIDPTQLQSYTQFRGIDIPLLDHLNFRYQPAGEDGGDGHLVLRVEREHLNGWNNAHGGVLMSLLDVAMALACSHADEQGRGCVTVEMKTSFLRPGGDVGEVLEAFGSVRHRTRSIAFCEAEVRNAAGETVATASGTFKYQNKPRPLADA</sequence>
<protein>
    <recommendedName>
        <fullName evidence="3">Thioesterase domain-containing protein</fullName>
    </recommendedName>
</protein>
<dbReference type="PANTHER" id="PTHR21660">
    <property type="entry name" value="THIOESTERASE SUPERFAMILY MEMBER-RELATED"/>
    <property type="match status" value="1"/>
</dbReference>
<dbReference type="NCBIfam" id="TIGR00369">
    <property type="entry name" value="unchar_dom_1"/>
    <property type="match status" value="1"/>
</dbReference>
<evidence type="ECO:0000313" key="5">
    <source>
        <dbReference type="Proteomes" id="UP000025241"/>
    </source>
</evidence>
<dbReference type="Proteomes" id="UP000025241">
    <property type="component" value="Chromosome I"/>
</dbReference>